<proteinExistence type="predicted"/>
<protein>
    <submittedName>
        <fullName evidence="5">Transcriptional regulator, LacI family</fullName>
    </submittedName>
</protein>
<keyword evidence="1" id="KW-0805">Transcription regulation</keyword>
<dbReference type="Gene3D" id="3.40.50.2300">
    <property type="match status" value="2"/>
</dbReference>
<evidence type="ECO:0000313" key="5">
    <source>
        <dbReference type="EMBL" id="ADZ85522.1"/>
    </source>
</evidence>
<accession>F2JIQ2</accession>
<keyword evidence="3" id="KW-0804">Transcription</keyword>
<dbReference type="InterPro" id="IPR010982">
    <property type="entry name" value="Lambda_DNA-bd_dom_sf"/>
</dbReference>
<dbReference type="AlphaFoldDB" id="F2JIQ2"/>
<feature type="domain" description="HTH lacI-type" evidence="4">
    <location>
        <begin position="1"/>
        <end position="55"/>
    </location>
</feature>
<evidence type="ECO:0000259" key="4">
    <source>
        <dbReference type="PROSITE" id="PS50932"/>
    </source>
</evidence>
<dbReference type="HOGENOM" id="CLU_037628_6_0_9"/>
<keyword evidence="2" id="KW-0238">DNA-binding</keyword>
<dbReference type="SMART" id="SM00354">
    <property type="entry name" value="HTH_LACI"/>
    <property type="match status" value="1"/>
</dbReference>
<dbReference type="Gene3D" id="1.10.260.40">
    <property type="entry name" value="lambda repressor-like DNA-binding domains"/>
    <property type="match status" value="1"/>
</dbReference>
<dbReference type="KEGG" id="cle:Clole_3842"/>
<dbReference type="InterPro" id="IPR000843">
    <property type="entry name" value="HTH_LacI"/>
</dbReference>
<evidence type="ECO:0000256" key="1">
    <source>
        <dbReference type="ARBA" id="ARBA00023015"/>
    </source>
</evidence>
<sequence length="334" mass="36698">MNIKDIAQIANVGVSTVSRVLNGHPDVKDETRAKVLAVIKKNNYIPNNSARVLKQTNTRNIGILVKGVFNPFFSEILKTVSTGVENAGYTMILQHHNNENDIDTLLGFIKEKKLQGVICLGGNFLDLTDEVLAEISTAIVLVSVDSVTRKNLKRCSSISIDNQQASYMAVNYLINNGHHEIGLMLGEVVDFGIGKERYEGYKKALADHHIPFNEKYVLYGGFECKGAYDKTIEFLKKEKQITAIFAISDIMAVGVAKATANLGYTIGKDISIMGFDGMDFATYYEPSIATIKQPKQDMGLRSVDLLLNLLSGKAENAHIFLDVKLVEGGSCQSI</sequence>
<dbReference type="GO" id="GO:0003700">
    <property type="term" value="F:DNA-binding transcription factor activity"/>
    <property type="evidence" value="ECO:0007669"/>
    <property type="project" value="TreeGrafter"/>
</dbReference>
<dbReference type="EMBL" id="CP002582">
    <property type="protein sequence ID" value="ADZ85522.1"/>
    <property type="molecule type" value="Genomic_DNA"/>
</dbReference>
<dbReference type="STRING" id="642492.Clole_3842"/>
<dbReference type="eggNOG" id="COG1609">
    <property type="taxonomic scope" value="Bacteria"/>
</dbReference>
<evidence type="ECO:0000313" key="6">
    <source>
        <dbReference type="Proteomes" id="UP000008467"/>
    </source>
</evidence>
<dbReference type="Pfam" id="PF00356">
    <property type="entry name" value="LacI"/>
    <property type="match status" value="1"/>
</dbReference>
<reference evidence="5 6" key="1">
    <citation type="journal article" date="2011" name="J. Bacteriol.">
        <title>Complete genome sequence of the cellulose-degrading bacterium Cellulosilyticum lentocellum.</title>
        <authorList>
            <consortium name="US DOE Joint Genome Institute"/>
            <person name="Miller D.A."/>
            <person name="Suen G."/>
            <person name="Bruce D."/>
            <person name="Copeland A."/>
            <person name="Cheng J.F."/>
            <person name="Detter C."/>
            <person name="Goodwin L.A."/>
            <person name="Han C.S."/>
            <person name="Hauser L.J."/>
            <person name="Land M.L."/>
            <person name="Lapidus A."/>
            <person name="Lucas S."/>
            <person name="Meincke L."/>
            <person name="Pitluck S."/>
            <person name="Tapia R."/>
            <person name="Teshima H."/>
            <person name="Woyke T."/>
            <person name="Fox B.G."/>
            <person name="Angert E.R."/>
            <person name="Currie C.R."/>
        </authorList>
    </citation>
    <scope>NUCLEOTIDE SEQUENCE [LARGE SCALE GENOMIC DNA]</scope>
    <source>
        <strain evidence="6">ATCC 49066 / DSM 5427 / NCIMB 11756 / RHM5</strain>
    </source>
</reference>
<organism evidence="5 6">
    <name type="scientific">Cellulosilyticum lentocellum (strain ATCC 49066 / DSM 5427 / NCIMB 11756 / RHM5)</name>
    <name type="common">Clostridium lentocellum</name>
    <dbReference type="NCBI Taxonomy" id="642492"/>
    <lineage>
        <taxon>Bacteria</taxon>
        <taxon>Bacillati</taxon>
        <taxon>Bacillota</taxon>
        <taxon>Clostridia</taxon>
        <taxon>Lachnospirales</taxon>
        <taxon>Cellulosilyticaceae</taxon>
        <taxon>Cellulosilyticum</taxon>
    </lineage>
</organism>
<dbReference type="GO" id="GO:0000976">
    <property type="term" value="F:transcription cis-regulatory region binding"/>
    <property type="evidence" value="ECO:0007669"/>
    <property type="project" value="TreeGrafter"/>
</dbReference>
<dbReference type="PROSITE" id="PS00356">
    <property type="entry name" value="HTH_LACI_1"/>
    <property type="match status" value="1"/>
</dbReference>
<dbReference type="SUPFAM" id="SSF47413">
    <property type="entry name" value="lambda repressor-like DNA-binding domains"/>
    <property type="match status" value="1"/>
</dbReference>
<dbReference type="Pfam" id="PF13377">
    <property type="entry name" value="Peripla_BP_3"/>
    <property type="match status" value="1"/>
</dbReference>
<dbReference type="SUPFAM" id="SSF53822">
    <property type="entry name" value="Periplasmic binding protein-like I"/>
    <property type="match status" value="1"/>
</dbReference>
<evidence type="ECO:0000256" key="2">
    <source>
        <dbReference type="ARBA" id="ARBA00023125"/>
    </source>
</evidence>
<keyword evidence="6" id="KW-1185">Reference proteome</keyword>
<dbReference type="InterPro" id="IPR028082">
    <property type="entry name" value="Peripla_BP_I"/>
</dbReference>
<name>F2JIQ2_CELLD</name>
<dbReference type="CDD" id="cd06267">
    <property type="entry name" value="PBP1_LacI_sugar_binding-like"/>
    <property type="match status" value="1"/>
</dbReference>
<dbReference type="CDD" id="cd01392">
    <property type="entry name" value="HTH_LacI"/>
    <property type="match status" value="1"/>
</dbReference>
<dbReference type="InterPro" id="IPR046335">
    <property type="entry name" value="LacI/GalR-like_sensor"/>
</dbReference>
<dbReference type="PROSITE" id="PS50932">
    <property type="entry name" value="HTH_LACI_2"/>
    <property type="match status" value="1"/>
</dbReference>
<evidence type="ECO:0000256" key="3">
    <source>
        <dbReference type="ARBA" id="ARBA00023163"/>
    </source>
</evidence>
<dbReference type="RefSeq" id="WP_013658796.1">
    <property type="nucleotide sequence ID" value="NC_015275.1"/>
</dbReference>
<dbReference type="PANTHER" id="PTHR30146:SF24">
    <property type="entry name" value="XYLOSE OPERON REGULATORY PROTEIN"/>
    <property type="match status" value="1"/>
</dbReference>
<dbReference type="Proteomes" id="UP000008467">
    <property type="component" value="Chromosome"/>
</dbReference>
<gene>
    <name evidence="5" type="ordered locus">Clole_3842</name>
</gene>
<dbReference type="PANTHER" id="PTHR30146">
    <property type="entry name" value="LACI-RELATED TRANSCRIPTIONAL REPRESSOR"/>
    <property type="match status" value="1"/>
</dbReference>